<keyword evidence="4" id="KW-0812">Transmembrane</keyword>
<reference evidence="7" key="1">
    <citation type="submission" date="2022-11" db="UniProtKB">
        <authorList>
            <consortium name="WormBaseParasite"/>
        </authorList>
    </citation>
    <scope>IDENTIFICATION</scope>
</reference>
<dbReference type="CDD" id="cd01127">
    <property type="entry name" value="TrwB_TraG_TraD_VirD4"/>
    <property type="match status" value="1"/>
</dbReference>
<feature type="transmembrane region" description="Helical" evidence="4">
    <location>
        <begin position="57"/>
        <end position="77"/>
    </location>
</feature>
<dbReference type="Gene3D" id="3.40.50.300">
    <property type="entry name" value="P-loop containing nucleotide triphosphate hydrolases"/>
    <property type="match status" value="1"/>
</dbReference>
<dbReference type="PROSITE" id="PS50901">
    <property type="entry name" value="FTSK"/>
    <property type="match status" value="1"/>
</dbReference>
<keyword evidence="6" id="KW-1185">Reference proteome</keyword>
<keyword evidence="4" id="KW-1133">Transmembrane helix</keyword>
<feature type="compositionally biased region" description="Basic and acidic residues" evidence="3">
    <location>
        <begin position="601"/>
        <end position="610"/>
    </location>
</feature>
<dbReference type="Proteomes" id="UP000887540">
    <property type="component" value="Unplaced"/>
</dbReference>
<keyword evidence="2" id="KW-0067">ATP-binding</keyword>
<organism evidence="6 7">
    <name type="scientific">Acrobeloides nanus</name>
    <dbReference type="NCBI Taxonomy" id="290746"/>
    <lineage>
        <taxon>Eukaryota</taxon>
        <taxon>Metazoa</taxon>
        <taxon>Ecdysozoa</taxon>
        <taxon>Nematoda</taxon>
        <taxon>Chromadorea</taxon>
        <taxon>Rhabditida</taxon>
        <taxon>Tylenchina</taxon>
        <taxon>Cephalobomorpha</taxon>
        <taxon>Cephaloboidea</taxon>
        <taxon>Cephalobidae</taxon>
        <taxon>Acrobeloides</taxon>
    </lineage>
</organism>
<evidence type="ECO:0000259" key="5">
    <source>
        <dbReference type="PROSITE" id="PS50901"/>
    </source>
</evidence>
<feature type="transmembrane region" description="Helical" evidence="4">
    <location>
        <begin position="31"/>
        <end position="51"/>
    </location>
</feature>
<dbReference type="InterPro" id="IPR027417">
    <property type="entry name" value="P-loop_NTPase"/>
</dbReference>
<evidence type="ECO:0000256" key="3">
    <source>
        <dbReference type="SAM" id="MobiDB-lite"/>
    </source>
</evidence>
<proteinExistence type="predicted"/>
<feature type="transmembrane region" description="Helical" evidence="4">
    <location>
        <begin position="752"/>
        <end position="772"/>
    </location>
</feature>
<dbReference type="SUPFAM" id="SSF52540">
    <property type="entry name" value="P-loop containing nucleoside triphosphate hydrolases"/>
    <property type="match status" value="1"/>
</dbReference>
<keyword evidence="1" id="KW-0547">Nucleotide-binding</keyword>
<protein>
    <submittedName>
        <fullName evidence="7">FtsK domain-containing protein</fullName>
    </submittedName>
</protein>
<dbReference type="InterPro" id="IPR002543">
    <property type="entry name" value="FtsK_dom"/>
</dbReference>
<feature type="compositionally biased region" description="Acidic residues" evidence="3">
    <location>
        <begin position="611"/>
        <end position="623"/>
    </location>
</feature>
<dbReference type="InterPro" id="IPR050206">
    <property type="entry name" value="FtsK/SpoIIIE/SftA"/>
</dbReference>
<name>A0A914CVR6_9BILA</name>
<feature type="region of interest" description="Disordered" evidence="3">
    <location>
        <begin position="581"/>
        <end position="632"/>
    </location>
</feature>
<evidence type="ECO:0000256" key="4">
    <source>
        <dbReference type="SAM" id="Phobius"/>
    </source>
</evidence>
<dbReference type="WBParaSite" id="ACRNAN_scaffold153.g24991.t1">
    <property type="protein sequence ID" value="ACRNAN_scaffold153.g24991.t1"/>
    <property type="gene ID" value="ACRNAN_scaffold153.g24991"/>
</dbReference>
<dbReference type="PANTHER" id="PTHR22683:SF47">
    <property type="entry name" value="FTSK DOMAIN-CONTAINING PROTEIN YDCQ"/>
    <property type="match status" value="1"/>
</dbReference>
<dbReference type="GO" id="GO:0005524">
    <property type="term" value="F:ATP binding"/>
    <property type="evidence" value="ECO:0007669"/>
    <property type="project" value="UniProtKB-KW"/>
</dbReference>
<sequence>MATRVASRPPARPPAPAAVALGVLPRRQLTGIIPALLCIALATAVTGLNAVRPFTDLVPLLWVVAVLLAAAAVVSGVRTFQREGRMDPAIEAVLPLLGAAQPTRALVEPVKWTRGWVGLPERIKIRYASHVDDTDPRFVDQILAGLARRLGAEYRVRKHNSRRCVLVVELAPASDPISREQQRAIEVVKLVIDPSANVSVKSAEDGSVSKIEVKHNVGPKMAIAARRSQVEKVVSSMLPGRWRAHWDLEGDKITFEVRPTMPDMVLHEVEPAAALTHAAYKAFRIPIGPDEDGQIQSWHPAVSPHCLVIGGTGSGKTSFQHTVLTHLAHAHWRVWVLDGKRIEFAGFRDWPNVELVGARVEHQVRMLHAAHELMEERYSQLENGTARLEDFDPLALIIDEYATFKARVQRWYKTVKPKGAPAQAPVLDLLSDLARLARSAKIHILLGLQRPDVEFLGGEMRDNFGARVSFGRLSPQGANMMWDSFAVGVAIPRNKRGRGVTLNAESLPVEIQAFYTPDPAKLDSTDKGDWDHLAALRPEVADYERMMVRDPEAELTDDGEGEEIEPDYFQWASAEIVPWDPAASSTSKHEPLRPANVTPLDPRERVRFVPDVDDETPDVDAAADGDGYGESLEGPAVELEVGDLLLVDSALGLWAVIEGVEPDVVDDEYLAIEYRDLDNGEDGLLTVFDNSVSVSEDDWISLLLIAVLVLASGAVSLGMFLDPLRAWMLQYHLLEQGDAVAIAVVDGVGLGWGQILVILAILIGAIALIVWLKRRAAARV</sequence>
<dbReference type="PANTHER" id="PTHR22683">
    <property type="entry name" value="SPORULATION PROTEIN RELATED"/>
    <property type="match status" value="1"/>
</dbReference>
<evidence type="ECO:0000256" key="1">
    <source>
        <dbReference type="ARBA" id="ARBA00022741"/>
    </source>
</evidence>
<dbReference type="Pfam" id="PF01580">
    <property type="entry name" value="FtsK_SpoIIIE"/>
    <property type="match status" value="1"/>
</dbReference>
<feature type="domain" description="FtsK" evidence="5">
    <location>
        <begin position="293"/>
        <end position="479"/>
    </location>
</feature>
<evidence type="ECO:0000313" key="7">
    <source>
        <dbReference type="WBParaSite" id="ACRNAN_scaffold153.g24991.t1"/>
    </source>
</evidence>
<keyword evidence="4" id="KW-0472">Membrane</keyword>
<dbReference type="AlphaFoldDB" id="A0A914CVR6"/>
<dbReference type="GO" id="GO:0003677">
    <property type="term" value="F:DNA binding"/>
    <property type="evidence" value="ECO:0007669"/>
    <property type="project" value="InterPro"/>
</dbReference>
<evidence type="ECO:0000313" key="6">
    <source>
        <dbReference type="Proteomes" id="UP000887540"/>
    </source>
</evidence>
<accession>A0A914CVR6</accession>
<evidence type="ECO:0000256" key="2">
    <source>
        <dbReference type="ARBA" id="ARBA00022840"/>
    </source>
</evidence>
<feature type="transmembrane region" description="Helical" evidence="4">
    <location>
        <begin position="699"/>
        <end position="721"/>
    </location>
</feature>